<evidence type="ECO:0000313" key="1">
    <source>
        <dbReference type="EMBL" id="KXK65851.1"/>
    </source>
</evidence>
<sequence length="42" mass="4700">MPPDTKTRPKAPACAESPGDIKILDRKEQRRAYGAQFARILC</sequence>
<organism evidence="1 2">
    <name type="scientific">Christensenella minuta</name>
    <dbReference type="NCBI Taxonomy" id="626937"/>
    <lineage>
        <taxon>Bacteria</taxon>
        <taxon>Bacillati</taxon>
        <taxon>Bacillota</taxon>
        <taxon>Clostridia</taxon>
        <taxon>Christensenellales</taxon>
        <taxon>Christensenellaceae</taxon>
        <taxon>Christensenella</taxon>
    </lineage>
</organism>
<name>A0A136Q5A3_9FIRM</name>
<evidence type="ECO:0000313" key="2">
    <source>
        <dbReference type="Proteomes" id="UP000070366"/>
    </source>
</evidence>
<comment type="caution">
    <text evidence="1">The sequence shown here is derived from an EMBL/GenBank/DDBJ whole genome shotgun (WGS) entry which is preliminary data.</text>
</comment>
<accession>A0A136Q5A3</accession>
<dbReference type="AlphaFoldDB" id="A0A136Q5A3"/>
<dbReference type="EMBL" id="LSZW01000055">
    <property type="protein sequence ID" value="KXK65851.1"/>
    <property type="molecule type" value="Genomic_DNA"/>
</dbReference>
<proteinExistence type="predicted"/>
<reference evidence="2" key="1">
    <citation type="submission" date="2016-02" db="EMBL/GenBank/DDBJ databases">
        <authorList>
            <person name="Mitreva M."/>
            <person name="Pepin K.H."/>
            <person name="Mihindukulasuriya K.A."/>
            <person name="Fulton R."/>
            <person name="Fronick C."/>
            <person name="O'Laughlin M."/>
            <person name="Miner T."/>
            <person name="Herter B."/>
            <person name="Rosa B.A."/>
            <person name="Cordes M."/>
            <person name="Tomlinson C."/>
            <person name="Wollam A."/>
            <person name="Palsikar V.B."/>
            <person name="Mardis E.R."/>
            <person name="Wilson R.K."/>
        </authorList>
    </citation>
    <scope>NUCLEOTIDE SEQUENCE [LARGE SCALE GENOMIC DNA]</scope>
    <source>
        <strain evidence="2">DSM 22607</strain>
    </source>
</reference>
<gene>
    <name evidence="1" type="ORF">HMPREF3293_01344</name>
</gene>
<dbReference type="Proteomes" id="UP000070366">
    <property type="component" value="Unassembled WGS sequence"/>
</dbReference>
<protein>
    <submittedName>
        <fullName evidence="1">Uncharacterized protein</fullName>
    </submittedName>
</protein>
<keyword evidence="2" id="KW-1185">Reference proteome</keyword>